<accession>A0A8H3Z2H2</accession>
<comment type="caution">
    <text evidence="2">The sequence shown here is derived from an EMBL/GenBank/DDBJ whole genome shotgun (WGS) entry which is preliminary data.</text>
</comment>
<dbReference type="Pfam" id="PF11807">
    <property type="entry name" value="UstYa"/>
    <property type="match status" value="1"/>
</dbReference>
<comment type="similarity">
    <text evidence="1">Belongs to the ustYa family.</text>
</comment>
<gene>
    <name evidence="2" type="ORF">EG328_012031</name>
</gene>
<reference evidence="2 3" key="1">
    <citation type="submission" date="2018-12" db="EMBL/GenBank/DDBJ databases">
        <title>Venturia inaequalis Genome Resource.</title>
        <authorList>
            <person name="Lichtner F.J."/>
        </authorList>
    </citation>
    <scope>NUCLEOTIDE SEQUENCE [LARGE SCALE GENOMIC DNA]</scope>
    <source>
        <strain evidence="2 3">120213</strain>
    </source>
</reference>
<name>A0A8H3Z2H2_VENIN</name>
<protein>
    <recommendedName>
        <fullName evidence="4">Tat pathway signal sequence protein</fullName>
    </recommendedName>
</protein>
<dbReference type="EMBL" id="WNWS01000098">
    <property type="protein sequence ID" value="KAE9980783.1"/>
    <property type="molecule type" value="Genomic_DNA"/>
</dbReference>
<proteinExistence type="inferred from homology"/>
<sequence>MNIIVPATDLEKIGTTSIPIPGQSGNYIAGLSVYHELHCLKRIQRYIWLDHYFPNQTAEEARLQKLHTDHCIEILRQAILCHGDTSLFTVRWSEGSRIPRADFSNEHTCVDWDALNSWAGERSVPQETMRSLKHPFLGAAFPDGHSFKLGAVEDNSKTIDP</sequence>
<evidence type="ECO:0000256" key="1">
    <source>
        <dbReference type="ARBA" id="ARBA00035112"/>
    </source>
</evidence>
<organism evidence="2 3">
    <name type="scientific">Venturia inaequalis</name>
    <name type="common">Apple scab fungus</name>
    <dbReference type="NCBI Taxonomy" id="5025"/>
    <lineage>
        <taxon>Eukaryota</taxon>
        <taxon>Fungi</taxon>
        <taxon>Dikarya</taxon>
        <taxon>Ascomycota</taxon>
        <taxon>Pezizomycotina</taxon>
        <taxon>Dothideomycetes</taxon>
        <taxon>Pleosporomycetidae</taxon>
        <taxon>Venturiales</taxon>
        <taxon>Venturiaceae</taxon>
        <taxon>Venturia</taxon>
    </lineage>
</organism>
<evidence type="ECO:0008006" key="4">
    <source>
        <dbReference type="Google" id="ProtNLM"/>
    </source>
</evidence>
<evidence type="ECO:0000313" key="2">
    <source>
        <dbReference type="EMBL" id="KAE9980783.1"/>
    </source>
</evidence>
<dbReference type="PANTHER" id="PTHR33365">
    <property type="entry name" value="YALI0B05434P"/>
    <property type="match status" value="1"/>
</dbReference>
<dbReference type="InterPro" id="IPR021765">
    <property type="entry name" value="UstYa-like"/>
</dbReference>
<dbReference type="Proteomes" id="UP000447873">
    <property type="component" value="Unassembled WGS sequence"/>
</dbReference>
<evidence type="ECO:0000313" key="3">
    <source>
        <dbReference type="Proteomes" id="UP000447873"/>
    </source>
</evidence>
<dbReference type="GO" id="GO:0043386">
    <property type="term" value="P:mycotoxin biosynthetic process"/>
    <property type="evidence" value="ECO:0007669"/>
    <property type="project" value="InterPro"/>
</dbReference>
<dbReference type="AlphaFoldDB" id="A0A8H3Z2H2"/>
<dbReference type="PANTHER" id="PTHR33365:SF7">
    <property type="entry name" value="TAT PATHWAY SIGNAL SEQUENCE"/>
    <property type="match status" value="1"/>
</dbReference>